<feature type="region of interest" description="Disordered" evidence="1">
    <location>
        <begin position="1"/>
        <end position="27"/>
    </location>
</feature>
<dbReference type="EMBL" id="MU167208">
    <property type="protein sequence ID" value="KAG0152564.1"/>
    <property type="molecule type" value="Genomic_DNA"/>
</dbReference>
<evidence type="ECO:0000256" key="2">
    <source>
        <dbReference type="SAM" id="Phobius"/>
    </source>
</evidence>
<accession>A0A9P6NV84</accession>
<organism evidence="3 4">
    <name type="scientific">Cronartium quercuum f. sp. fusiforme G11</name>
    <dbReference type="NCBI Taxonomy" id="708437"/>
    <lineage>
        <taxon>Eukaryota</taxon>
        <taxon>Fungi</taxon>
        <taxon>Dikarya</taxon>
        <taxon>Basidiomycota</taxon>
        <taxon>Pucciniomycotina</taxon>
        <taxon>Pucciniomycetes</taxon>
        <taxon>Pucciniales</taxon>
        <taxon>Coleosporiaceae</taxon>
        <taxon>Cronartium</taxon>
    </lineage>
</organism>
<dbReference type="AlphaFoldDB" id="A0A9P6NV84"/>
<dbReference type="Proteomes" id="UP000886653">
    <property type="component" value="Unassembled WGS sequence"/>
</dbReference>
<keyword evidence="2" id="KW-0472">Membrane</keyword>
<feature type="compositionally biased region" description="Basic residues" evidence="1">
    <location>
        <begin position="96"/>
        <end position="110"/>
    </location>
</feature>
<keyword evidence="4" id="KW-1185">Reference proteome</keyword>
<feature type="compositionally biased region" description="Polar residues" evidence="1">
    <location>
        <begin position="1"/>
        <end position="15"/>
    </location>
</feature>
<sequence>MSSDSSQANQSTNKPYPSVIDPGTTRPTNSFSPSLIAIVVIIPVGLILLTFIYWRGRFWRKESLPGLGNQSGTRTVILLPPGGTGADLPEGQRRSDRMRRNRFVGRGRRPSRSESVRTVPE</sequence>
<comment type="caution">
    <text evidence="3">The sequence shown here is derived from an EMBL/GenBank/DDBJ whole genome shotgun (WGS) entry which is preliminary data.</text>
</comment>
<feature type="transmembrane region" description="Helical" evidence="2">
    <location>
        <begin position="35"/>
        <end position="54"/>
    </location>
</feature>
<name>A0A9P6NV84_9BASI</name>
<feature type="region of interest" description="Disordered" evidence="1">
    <location>
        <begin position="65"/>
        <end position="121"/>
    </location>
</feature>
<reference evidence="3" key="1">
    <citation type="submission" date="2013-11" db="EMBL/GenBank/DDBJ databases">
        <title>Genome sequence of the fusiform rust pathogen reveals effectors for host alternation and coevolution with pine.</title>
        <authorList>
            <consortium name="DOE Joint Genome Institute"/>
            <person name="Smith K."/>
            <person name="Pendleton A."/>
            <person name="Kubisiak T."/>
            <person name="Anderson C."/>
            <person name="Salamov A."/>
            <person name="Aerts A."/>
            <person name="Riley R."/>
            <person name="Clum A."/>
            <person name="Lindquist E."/>
            <person name="Ence D."/>
            <person name="Campbell M."/>
            <person name="Kronenberg Z."/>
            <person name="Feau N."/>
            <person name="Dhillon B."/>
            <person name="Hamelin R."/>
            <person name="Burleigh J."/>
            <person name="Smith J."/>
            <person name="Yandell M."/>
            <person name="Nelson C."/>
            <person name="Grigoriev I."/>
            <person name="Davis J."/>
        </authorList>
    </citation>
    <scope>NUCLEOTIDE SEQUENCE</scope>
    <source>
        <strain evidence="3">G11</strain>
    </source>
</reference>
<keyword evidence="2" id="KW-0812">Transmembrane</keyword>
<evidence type="ECO:0000313" key="3">
    <source>
        <dbReference type="EMBL" id="KAG0152564.1"/>
    </source>
</evidence>
<evidence type="ECO:0000256" key="1">
    <source>
        <dbReference type="SAM" id="MobiDB-lite"/>
    </source>
</evidence>
<dbReference type="OrthoDB" id="2507517at2759"/>
<feature type="compositionally biased region" description="Basic and acidic residues" evidence="1">
    <location>
        <begin position="111"/>
        <end position="121"/>
    </location>
</feature>
<gene>
    <name evidence="3" type="ORF">CROQUDRAFT_149617</name>
</gene>
<proteinExistence type="predicted"/>
<keyword evidence="2" id="KW-1133">Transmembrane helix</keyword>
<protein>
    <submittedName>
        <fullName evidence="3">Uncharacterized protein</fullName>
    </submittedName>
</protein>
<evidence type="ECO:0000313" key="4">
    <source>
        <dbReference type="Proteomes" id="UP000886653"/>
    </source>
</evidence>